<organism evidence="2 3">
    <name type="scientific">Maioricimonas rarisocia</name>
    <dbReference type="NCBI Taxonomy" id="2528026"/>
    <lineage>
        <taxon>Bacteria</taxon>
        <taxon>Pseudomonadati</taxon>
        <taxon>Planctomycetota</taxon>
        <taxon>Planctomycetia</taxon>
        <taxon>Planctomycetales</taxon>
        <taxon>Planctomycetaceae</taxon>
        <taxon>Maioricimonas</taxon>
    </lineage>
</organism>
<dbReference type="RefSeq" id="WP_145369577.1">
    <property type="nucleotide sequence ID" value="NZ_CP036275.1"/>
</dbReference>
<dbReference type="AlphaFoldDB" id="A0A517Z712"/>
<evidence type="ECO:0000313" key="2">
    <source>
        <dbReference type="EMBL" id="QDU38278.1"/>
    </source>
</evidence>
<reference evidence="2 3" key="1">
    <citation type="submission" date="2019-02" db="EMBL/GenBank/DDBJ databases">
        <title>Deep-cultivation of Planctomycetes and their phenomic and genomic characterization uncovers novel biology.</title>
        <authorList>
            <person name="Wiegand S."/>
            <person name="Jogler M."/>
            <person name="Boedeker C."/>
            <person name="Pinto D."/>
            <person name="Vollmers J."/>
            <person name="Rivas-Marin E."/>
            <person name="Kohn T."/>
            <person name="Peeters S.H."/>
            <person name="Heuer A."/>
            <person name="Rast P."/>
            <person name="Oberbeckmann S."/>
            <person name="Bunk B."/>
            <person name="Jeske O."/>
            <person name="Meyerdierks A."/>
            <person name="Storesund J.E."/>
            <person name="Kallscheuer N."/>
            <person name="Luecker S."/>
            <person name="Lage O.M."/>
            <person name="Pohl T."/>
            <person name="Merkel B.J."/>
            <person name="Hornburger P."/>
            <person name="Mueller R.-W."/>
            <person name="Bruemmer F."/>
            <person name="Labrenz M."/>
            <person name="Spormann A.M."/>
            <person name="Op den Camp H."/>
            <person name="Overmann J."/>
            <person name="Amann R."/>
            <person name="Jetten M.S.M."/>
            <person name="Mascher T."/>
            <person name="Medema M.H."/>
            <person name="Devos D.P."/>
            <person name="Kaster A.-K."/>
            <person name="Ovreas L."/>
            <person name="Rohde M."/>
            <person name="Galperin M.Y."/>
            <person name="Jogler C."/>
        </authorList>
    </citation>
    <scope>NUCLEOTIDE SEQUENCE [LARGE SCALE GENOMIC DNA]</scope>
    <source>
        <strain evidence="2 3">Mal4</strain>
    </source>
</reference>
<gene>
    <name evidence="2" type="ORF">Mal4_26050</name>
</gene>
<feature type="compositionally biased region" description="Low complexity" evidence="1">
    <location>
        <begin position="150"/>
        <end position="160"/>
    </location>
</feature>
<keyword evidence="3" id="KW-1185">Reference proteome</keyword>
<protein>
    <submittedName>
        <fullName evidence="2">Uncharacterized protein</fullName>
    </submittedName>
</protein>
<sequence>MLAVTVTGPAGTALFAEAPEAATPLERLRQRSADDRWRALRDRYATQAPADASDSGELERATTAHEPSARQVGGRDFGSWQKADRTPVSFEPAGAESRDARVTQPASATDPFEPAVMPGVTGPASEVNAPLELPAFEAAAAPLRISQENGAGQPAPAPGGDTPLEPIPDDAAPLGDRVPNDPSQYDDASRFVVLKPINAIKPFVDYSPDGSDPCENLCPRPDGAPCEDDATYKQCPQVFALPDTGSPDRYFAHSHFYWAATNLSHNPLYFEDPSLERYGHVFICEAVQPFVSVGKFGAQLAGLPYQMALHPPHSEEYVLGWYRPGDWAPKKIYQVPLNAKAAAVTAATYTGLIFLFP</sequence>
<accession>A0A517Z712</accession>
<proteinExistence type="predicted"/>
<feature type="region of interest" description="Disordered" evidence="1">
    <location>
        <begin position="148"/>
        <end position="176"/>
    </location>
</feature>
<dbReference type="OrthoDB" id="288935at2"/>
<feature type="region of interest" description="Disordered" evidence="1">
    <location>
        <begin position="39"/>
        <end position="123"/>
    </location>
</feature>
<dbReference type="EMBL" id="CP036275">
    <property type="protein sequence ID" value="QDU38278.1"/>
    <property type="molecule type" value="Genomic_DNA"/>
</dbReference>
<name>A0A517Z712_9PLAN</name>
<evidence type="ECO:0000256" key="1">
    <source>
        <dbReference type="SAM" id="MobiDB-lite"/>
    </source>
</evidence>
<evidence type="ECO:0000313" key="3">
    <source>
        <dbReference type="Proteomes" id="UP000320496"/>
    </source>
</evidence>
<dbReference type="KEGG" id="mri:Mal4_26050"/>
<dbReference type="Proteomes" id="UP000320496">
    <property type="component" value="Chromosome"/>
</dbReference>